<evidence type="ECO:0000313" key="5">
    <source>
        <dbReference type="EMBL" id="MEQ2215977.1"/>
    </source>
</evidence>
<dbReference type="InterPro" id="IPR008993">
    <property type="entry name" value="TIMP-like_OB-fold"/>
</dbReference>
<proteinExistence type="predicted"/>
<comment type="subcellular location">
    <subcellularLocation>
        <location evidence="1">Secreted</location>
    </subcellularLocation>
</comment>
<dbReference type="InterPro" id="IPR018933">
    <property type="entry name" value="Netrin_module_non-TIMP"/>
</dbReference>
<comment type="caution">
    <text evidence="5">The sequence shown here is derived from an EMBL/GenBank/DDBJ whole genome shotgun (WGS) entry which is preliminary data.</text>
</comment>
<protein>
    <submittedName>
        <fullName evidence="5">Procollagen C-endopeptidase enhancer 2</fullName>
    </submittedName>
</protein>
<organism evidence="5 6">
    <name type="scientific">Xenoophorus captivus</name>
    <dbReference type="NCBI Taxonomy" id="1517983"/>
    <lineage>
        <taxon>Eukaryota</taxon>
        <taxon>Metazoa</taxon>
        <taxon>Chordata</taxon>
        <taxon>Craniata</taxon>
        <taxon>Vertebrata</taxon>
        <taxon>Euteleostomi</taxon>
        <taxon>Actinopterygii</taxon>
        <taxon>Neopterygii</taxon>
        <taxon>Teleostei</taxon>
        <taxon>Neoteleostei</taxon>
        <taxon>Acanthomorphata</taxon>
        <taxon>Ovalentaria</taxon>
        <taxon>Atherinomorphae</taxon>
        <taxon>Cyprinodontiformes</taxon>
        <taxon>Goodeidae</taxon>
        <taxon>Xenoophorus</taxon>
    </lineage>
</organism>
<evidence type="ECO:0000256" key="3">
    <source>
        <dbReference type="ARBA" id="ARBA00023157"/>
    </source>
</evidence>
<keyword evidence="6" id="KW-1185">Reference proteome</keyword>
<reference evidence="5 6" key="1">
    <citation type="submission" date="2021-06" db="EMBL/GenBank/DDBJ databases">
        <authorList>
            <person name="Palmer J.M."/>
        </authorList>
    </citation>
    <scope>NUCLEOTIDE SEQUENCE [LARGE SCALE GENOMIC DNA]</scope>
    <source>
        <strain evidence="5 6">XC_2019</strain>
        <tissue evidence="5">Muscle</tissue>
    </source>
</reference>
<evidence type="ECO:0000256" key="2">
    <source>
        <dbReference type="ARBA" id="ARBA00022525"/>
    </source>
</evidence>
<feature type="non-terminal residue" evidence="5">
    <location>
        <position position="1"/>
    </location>
</feature>
<evidence type="ECO:0000256" key="1">
    <source>
        <dbReference type="ARBA" id="ARBA00004613"/>
    </source>
</evidence>
<evidence type="ECO:0000313" key="6">
    <source>
        <dbReference type="Proteomes" id="UP001434883"/>
    </source>
</evidence>
<accession>A0ABV0S8Y3</accession>
<dbReference type="EMBL" id="JAHRIN010069260">
    <property type="protein sequence ID" value="MEQ2215977.1"/>
    <property type="molecule type" value="Genomic_DNA"/>
</dbReference>
<dbReference type="InterPro" id="IPR001134">
    <property type="entry name" value="Netrin_domain"/>
</dbReference>
<keyword evidence="3" id="KW-1015">Disulfide bond</keyword>
<dbReference type="SUPFAM" id="SSF50242">
    <property type="entry name" value="TIMP-like"/>
    <property type="match status" value="1"/>
</dbReference>
<evidence type="ECO:0000259" key="4">
    <source>
        <dbReference type="PROSITE" id="PS50189"/>
    </source>
</evidence>
<dbReference type="Pfam" id="PF01759">
    <property type="entry name" value="NTR"/>
    <property type="match status" value="1"/>
</dbReference>
<name>A0ABV0S8Y3_9TELE</name>
<keyword evidence="2" id="KW-0964">Secreted</keyword>
<dbReference type="Gene3D" id="2.40.50.120">
    <property type="match status" value="1"/>
</dbReference>
<gene>
    <name evidence="5" type="primary">PCOLCE2</name>
    <name evidence="5" type="ORF">XENOCAPTIV_008812</name>
</gene>
<dbReference type="PROSITE" id="PS50189">
    <property type="entry name" value="NTR"/>
    <property type="match status" value="1"/>
</dbReference>
<sequence>ITGTVITAVIRGGSMYATISIINVYKEGSLAIQQAGKTMSTKIIILCKKCPLIRRGLFCVTSPGLNYIFMGQVDEDGRGKIAPHHFVMAFKKKNQKGLNVLKNRQC</sequence>
<feature type="domain" description="NTR" evidence="4">
    <location>
        <begin position="1"/>
        <end position="106"/>
    </location>
</feature>
<dbReference type="Proteomes" id="UP001434883">
    <property type="component" value="Unassembled WGS sequence"/>
</dbReference>